<organism evidence="5 6">
    <name type="scientific">Amycolatopsis suaedae</name>
    <dbReference type="NCBI Taxonomy" id="2510978"/>
    <lineage>
        <taxon>Bacteria</taxon>
        <taxon>Bacillati</taxon>
        <taxon>Actinomycetota</taxon>
        <taxon>Actinomycetes</taxon>
        <taxon>Pseudonocardiales</taxon>
        <taxon>Pseudonocardiaceae</taxon>
        <taxon>Amycolatopsis</taxon>
    </lineage>
</organism>
<dbReference type="Gene3D" id="3.10.580.10">
    <property type="entry name" value="CBS-domain"/>
    <property type="match status" value="1"/>
</dbReference>
<protein>
    <submittedName>
        <fullName evidence="5">CBS domain-containing protein</fullName>
    </submittedName>
</protein>
<dbReference type="PANTHER" id="PTHR43080">
    <property type="entry name" value="CBS DOMAIN-CONTAINING PROTEIN CBSX3, MITOCHONDRIAL"/>
    <property type="match status" value="1"/>
</dbReference>
<dbReference type="InterPro" id="IPR000644">
    <property type="entry name" value="CBS_dom"/>
</dbReference>
<evidence type="ECO:0000259" key="4">
    <source>
        <dbReference type="PROSITE" id="PS51371"/>
    </source>
</evidence>
<dbReference type="Pfam" id="PF00571">
    <property type="entry name" value="CBS"/>
    <property type="match status" value="2"/>
</dbReference>
<evidence type="ECO:0000256" key="2">
    <source>
        <dbReference type="PROSITE-ProRule" id="PRU00703"/>
    </source>
</evidence>
<evidence type="ECO:0000256" key="1">
    <source>
        <dbReference type="ARBA" id="ARBA00023122"/>
    </source>
</evidence>
<dbReference type="PANTHER" id="PTHR43080:SF29">
    <property type="entry name" value="OS02G0818000 PROTEIN"/>
    <property type="match status" value="1"/>
</dbReference>
<dbReference type="SUPFAM" id="SSF54631">
    <property type="entry name" value="CBS-domain pair"/>
    <property type="match status" value="1"/>
</dbReference>
<evidence type="ECO:0000259" key="3">
    <source>
        <dbReference type="PROSITE" id="PS50914"/>
    </source>
</evidence>
<dbReference type="AlphaFoldDB" id="A0A4Q7JF18"/>
<feature type="domain" description="CBS" evidence="4">
    <location>
        <begin position="10"/>
        <end position="66"/>
    </location>
</feature>
<evidence type="ECO:0000313" key="5">
    <source>
        <dbReference type="EMBL" id="RZQ65928.1"/>
    </source>
</evidence>
<dbReference type="InterPro" id="IPR007055">
    <property type="entry name" value="BON_dom"/>
</dbReference>
<dbReference type="OrthoDB" id="2111978at2"/>
<dbReference type="SMART" id="SM00116">
    <property type="entry name" value="CBS"/>
    <property type="match status" value="2"/>
</dbReference>
<keyword evidence="6" id="KW-1185">Reference proteome</keyword>
<dbReference type="RefSeq" id="WP_130473497.1">
    <property type="nucleotide sequence ID" value="NZ_SFCC01000001.1"/>
</dbReference>
<dbReference type="CDD" id="cd04586">
    <property type="entry name" value="CBS_pair_BON_assoc"/>
    <property type="match status" value="1"/>
</dbReference>
<dbReference type="InterPro" id="IPR046342">
    <property type="entry name" value="CBS_dom_sf"/>
</dbReference>
<feature type="domain" description="BON" evidence="3">
    <location>
        <begin position="141"/>
        <end position="212"/>
    </location>
</feature>
<dbReference type="InterPro" id="IPR051257">
    <property type="entry name" value="Diverse_CBS-Domain"/>
</dbReference>
<evidence type="ECO:0000313" key="6">
    <source>
        <dbReference type="Proteomes" id="UP000292003"/>
    </source>
</evidence>
<dbReference type="PROSITE" id="PS51371">
    <property type="entry name" value="CBS"/>
    <property type="match status" value="2"/>
</dbReference>
<feature type="domain" description="CBS" evidence="4">
    <location>
        <begin position="88"/>
        <end position="144"/>
    </location>
</feature>
<dbReference type="InterPro" id="IPR017080">
    <property type="entry name" value="UCP036990_CBS_BON"/>
</dbReference>
<reference evidence="5 6" key="1">
    <citation type="submission" date="2019-02" db="EMBL/GenBank/DDBJ databases">
        <title>Draft genome sequence of Amycolatopsis sp. 8-3EHSu isolated from roots of Suaeda maritima.</title>
        <authorList>
            <person name="Duangmal K."/>
            <person name="Chantavorakit T."/>
        </authorList>
    </citation>
    <scope>NUCLEOTIDE SEQUENCE [LARGE SCALE GENOMIC DNA]</scope>
    <source>
        <strain evidence="5 6">8-3EHSu</strain>
    </source>
</reference>
<dbReference type="Proteomes" id="UP000292003">
    <property type="component" value="Unassembled WGS sequence"/>
</dbReference>
<name>A0A4Q7JF18_9PSEU</name>
<dbReference type="EMBL" id="SFCC01000001">
    <property type="protein sequence ID" value="RZQ65928.1"/>
    <property type="molecule type" value="Genomic_DNA"/>
</dbReference>
<comment type="caution">
    <text evidence="5">The sequence shown here is derived from an EMBL/GenBank/DDBJ whole genome shotgun (WGS) entry which is preliminary data.</text>
</comment>
<dbReference type="Gene3D" id="3.30.1340.30">
    <property type="match status" value="1"/>
</dbReference>
<accession>A0A4Q7JF18</accession>
<sequence>MWKPRVRDVMTEEVVTVRATTSFKAVVQLLATHGIGSVPVVGDDRRVIGVVSEADLLPKQARSRAGRLWRRFSARAAKAGGRVAGDIMSSPVVTIGAGAGVGEAARTMVEHGVKHLPVVDEDGVLTGIVSRADLVNVFVRTDAELRAEIVAEVLIRALCLPVTPADAGVEVADGVVTLTGQVETRSLVPIAESLTRRVAGVVDVVNELTYQRDDNRPGPAGPGDHGVLYGLWH</sequence>
<dbReference type="Pfam" id="PF04972">
    <property type="entry name" value="BON"/>
    <property type="match status" value="1"/>
</dbReference>
<dbReference type="PIRSF" id="PIRSF036990">
    <property type="entry name" value="UCP036990_CBS_BON"/>
    <property type="match status" value="1"/>
</dbReference>
<dbReference type="PROSITE" id="PS50914">
    <property type="entry name" value="BON"/>
    <property type="match status" value="1"/>
</dbReference>
<gene>
    <name evidence="5" type="ORF">EWH70_02315</name>
</gene>
<keyword evidence="1 2" id="KW-0129">CBS domain</keyword>
<proteinExistence type="predicted"/>